<evidence type="ECO:0000313" key="3">
    <source>
        <dbReference type="EMBL" id="XDU94535.1"/>
    </source>
</evidence>
<proteinExistence type="predicted"/>
<dbReference type="InterPro" id="IPR007372">
    <property type="entry name" value="Lipid/polyisoprenoid-bd_YceI"/>
</dbReference>
<evidence type="ECO:0000259" key="2">
    <source>
        <dbReference type="Pfam" id="PF04264"/>
    </source>
</evidence>
<evidence type="ECO:0000256" key="1">
    <source>
        <dbReference type="SAM" id="SignalP"/>
    </source>
</evidence>
<dbReference type="SUPFAM" id="SSF101874">
    <property type="entry name" value="YceI-like"/>
    <property type="match status" value="1"/>
</dbReference>
<dbReference type="InterPro" id="IPR036761">
    <property type="entry name" value="TTHA0802/YceI-like_sf"/>
</dbReference>
<keyword evidence="1" id="KW-0732">Signal</keyword>
<feature type="chain" id="PRO_5044190198" evidence="1">
    <location>
        <begin position="22"/>
        <end position="183"/>
    </location>
</feature>
<gene>
    <name evidence="3" type="ORF">AB3G34_11620</name>
</gene>
<dbReference type="RefSeq" id="WP_369752532.1">
    <property type="nucleotide sequence ID" value="NZ_CP165625.1"/>
</dbReference>
<sequence>MKKRIAIGIMGLALFTLLGGAKSTVALKNATLIINRIEIKISGTSNVGKYHCTNTFYINDTINLNLNKKNSINADIPMLNFDCGNKIMTKDLRSTVKCKEFPNSHVTITDIKAYKSDYKCNLTFLITDKKLKYKDFILYKEDDKIHGTININFSDIDLDPPVKMAGLVKVRDQVVIDFSLYNN</sequence>
<dbReference type="EMBL" id="CP165625">
    <property type="protein sequence ID" value="XDU94535.1"/>
    <property type="molecule type" value="Genomic_DNA"/>
</dbReference>
<organism evidence="3">
    <name type="scientific">Flavobacterium sp. WC2409</name>
    <dbReference type="NCBI Taxonomy" id="3234139"/>
    <lineage>
        <taxon>Bacteria</taxon>
        <taxon>Pseudomonadati</taxon>
        <taxon>Bacteroidota</taxon>
        <taxon>Flavobacteriia</taxon>
        <taxon>Flavobacteriales</taxon>
        <taxon>Flavobacteriaceae</taxon>
        <taxon>Flavobacterium</taxon>
    </lineage>
</organism>
<feature type="signal peptide" evidence="1">
    <location>
        <begin position="1"/>
        <end position="21"/>
    </location>
</feature>
<dbReference type="Gene3D" id="2.40.128.110">
    <property type="entry name" value="Lipid/polyisoprenoid-binding, YceI-like"/>
    <property type="match status" value="1"/>
</dbReference>
<protein>
    <submittedName>
        <fullName evidence="3">YceI family protein</fullName>
    </submittedName>
</protein>
<dbReference type="AlphaFoldDB" id="A0AB39VYY6"/>
<feature type="domain" description="Lipid/polyisoprenoid-binding YceI-like" evidence="2">
    <location>
        <begin position="61"/>
        <end position="180"/>
    </location>
</feature>
<name>A0AB39VYY6_9FLAO</name>
<accession>A0AB39VYY6</accession>
<reference evidence="3" key="1">
    <citation type="submission" date="2024-07" db="EMBL/GenBank/DDBJ databases">
        <authorList>
            <person name="Biller S.J."/>
        </authorList>
    </citation>
    <scope>NUCLEOTIDE SEQUENCE</scope>
    <source>
        <strain evidence="3">WC2409</strain>
    </source>
</reference>
<dbReference type="Pfam" id="PF04264">
    <property type="entry name" value="YceI"/>
    <property type="match status" value="1"/>
</dbReference>